<evidence type="ECO:0000256" key="1">
    <source>
        <dbReference type="SAM" id="Phobius"/>
    </source>
</evidence>
<accession>A0A1G2R275</accession>
<gene>
    <name evidence="3" type="ORF">A3C04_04090</name>
</gene>
<keyword evidence="1" id="KW-0472">Membrane</keyword>
<keyword evidence="1" id="KW-0812">Transmembrane</keyword>
<comment type="caution">
    <text evidence="3">The sequence shown here is derived from an EMBL/GenBank/DDBJ whole genome shotgun (WGS) entry which is preliminary data.</text>
</comment>
<dbReference type="Proteomes" id="UP000178092">
    <property type="component" value="Unassembled WGS sequence"/>
</dbReference>
<organism evidence="3 4">
    <name type="scientific">Candidatus Wildermuthbacteria bacterium RIFCSPHIGHO2_02_FULL_45_25</name>
    <dbReference type="NCBI Taxonomy" id="1802450"/>
    <lineage>
        <taxon>Bacteria</taxon>
        <taxon>Candidatus Wildermuthiibacteriota</taxon>
    </lineage>
</organism>
<feature type="domain" description="Type 4 fimbrial biogenesis protein PilX N-terminal" evidence="2">
    <location>
        <begin position="8"/>
        <end position="59"/>
    </location>
</feature>
<keyword evidence="1" id="KW-1133">Transmembrane helix</keyword>
<dbReference type="InterPro" id="IPR025746">
    <property type="entry name" value="PilX_N_dom"/>
</dbReference>
<name>A0A1G2R275_9BACT</name>
<dbReference type="Pfam" id="PF14341">
    <property type="entry name" value="PilX_N"/>
    <property type="match status" value="1"/>
</dbReference>
<dbReference type="AlphaFoldDB" id="A0A1G2R275"/>
<feature type="transmembrane region" description="Helical" evidence="1">
    <location>
        <begin position="12"/>
        <end position="35"/>
    </location>
</feature>
<evidence type="ECO:0000259" key="2">
    <source>
        <dbReference type="Pfam" id="PF14341"/>
    </source>
</evidence>
<proteinExistence type="predicted"/>
<dbReference type="EMBL" id="MHTV01000032">
    <property type="protein sequence ID" value="OHA66489.1"/>
    <property type="molecule type" value="Genomic_DNA"/>
</dbReference>
<reference evidence="3 4" key="1">
    <citation type="journal article" date="2016" name="Nat. Commun.">
        <title>Thousands of microbial genomes shed light on interconnected biogeochemical processes in an aquifer system.</title>
        <authorList>
            <person name="Anantharaman K."/>
            <person name="Brown C.T."/>
            <person name="Hug L.A."/>
            <person name="Sharon I."/>
            <person name="Castelle C.J."/>
            <person name="Probst A.J."/>
            <person name="Thomas B.C."/>
            <person name="Singh A."/>
            <person name="Wilkins M.J."/>
            <person name="Karaoz U."/>
            <person name="Brodie E.L."/>
            <person name="Williams K.H."/>
            <person name="Hubbard S.S."/>
            <person name="Banfield J.F."/>
        </authorList>
    </citation>
    <scope>NUCLEOTIDE SEQUENCE [LARGE SCALE GENOMIC DNA]</scope>
</reference>
<sequence>MKKRLSQKGFAALYMTLLVLAITLGIGLSFALLAAGELQRGANEVRSVQAYYAAESGLEDVLLRMGTGMDYCSPQPCTYTLNVGNASSDVTIGAISAGARTIASKGDQDARFRSAEAVYEISNSAPGFFYGAQVGDGGLRLENSSKVVGNVFSNGNVLATGTTEITDSLKVAGIGNKIAGATIGGDAFADICEDSDVAGVLHVNSASGCSYGSVTNAGLPINPEPLPVSDSEITEWKTEAEAGGVISGNYNKSSGIYYLGPQKITGNLTIDNTATLVLTGTVWVMGDVSVKNSGKIKLDSSYGSLSGLMIADGELALENSSISSGSGEAGSYLMYISTSSADPAISIKNSAQADILYTSAGWIEIENNTALREVTGFGIHLKNTAVITYEIGLEDAAFISGPSGGWDVTSWKEVE</sequence>
<protein>
    <recommendedName>
        <fullName evidence="2">Type 4 fimbrial biogenesis protein PilX N-terminal domain-containing protein</fullName>
    </recommendedName>
</protein>
<evidence type="ECO:0000313" key="4">
    <source>
        <dbReference type="Proteomes" id="UP000178092"/>
    </source>
</evidence>
<evidence type="ECO:0000313" key="3">
    <source>
        <dbReference type="EMBL" id="OHA66489.1"/>
    </source>
</evidence>